<evidence type="ECO:0000313" key="2">
    <source>
        <dbReference type="Proteomes" id="UP000199118"/>
    </source>
</evidence>
<dbReference type="AlphaFoldDB" id="A0A1H3AS13"/>
<organism evidence="1 2">
    <name type="scientific">Albimonas donghaensis</name>
    <dbReference type="NCBI Taxonomy" id="356660"/>
    <lineage>
        <taxon>Bacteria</taxon>
        <taxon>Pseudomonadati</taxon>
        <taxon>Pseudomonadota</taxon>
        <taxon>Alphaproteobacteria</taxon>
        <taxon>Rhodobacterales</taxon>
        <taxon>Paracoccaceae</taxon>
        <taxon>Albimonas</taxon>
    </lineage>
</organism>
<accession>A0A1H3AS13</accession>
<keyword evidence="2" id="KW-1185">Reference proteome</keyword>
<name>A0A1H3AS13_9RHOB</name>
<gene>
    <name evidence="1" type="ORF">SAMN05444336_104302</name>
</gene>
<proteinExistence type="predicted"/>
<dbReference type="RefSeq" id="WP_092682647.1">
    <property type="nucleotide sequence ID" value="NZ_FNMZ01000004.1"/>
</dbReference>
<dbReference type="STRING" id="356660.SAMN05444336_104302"/>
<dbReference type="OrthoDB" id="7857490at2"/>
<dbReference type="Proteomes" id="UP000199118">
    <property type="component" value="Unassembled WGS sequence"/>
</dbReference>
<evidence type="ECO:0000313" key="1">
    <source>
        <dbReference type="EMBL" id="SDX32492.1"/>
    </source>
</evidence>
<dbReference type="EMBL" id="FNMZ01000004">
    <property type="protein sequence ID" value="SDX32492.1"/>
    <property type="molecule type" value="Genomic_DNA"/>
</dbReference>
<sequence>MRFPRVQPLGARLALRRAPFSAWFTAWFAAWALAAGLAAFLAVMPGGAAAGAWTAREGASFTSISNGMDPDGRTGFRRDLYYEHGWAEAVTVGFNVNQQQTWHDEAFSGRVEGFLRQRIWEGAKGDVAAVQVEFGGGIGKAEIDDRPDSAARVLYGRGFGGPLEGAWVEGSLGWRRETGGDSDRALAVAAAGLHLTRDTMAMTALEADMRGDRASEDWEVLRLTATVAHEFRPGARIAFRMATPLIGRRMEEGVNLRIGVWRNF</sequence>
<reference evidence="1 2" key="1">
    <citation type="submission" date="2016-10" db="EMBL/GenBank/DDBJ databases">
        <authorList>
            <person name="de Groot N.N."/>
        </authorList>
    </citation>
    <scope>NUCLEOTIDE SEQUENCE [LARGE SCALE GENOMIC DNA]</scope>
    <source>
        <strain evidence="1 2">DSM 17890</strain>
    </source>
</reference>
<protein>
    <submittedName>
        <fullName evidence="1">Uncharacterized protein</fullName>
    </submittedName>
</protein>